<accession>C8WZ64</accession>
<comment type="similarity">
    <text evidence="3 14">Belongs to the glycosyl hydrolase 13 family.</text>
</comment>
<evidence type="ECO:0000259" key="19">
    <source>
        <dbReference type="SMART" id="SM00642"/>
    </source>
</evidence>
<dbReference type="PANTHER" id="PTHR43651:SF11">
    <property type="entry name" value="MALTO-OLIGOSYLTREHALOSE TREHALOHYDROLASE"/>
    <property type="match status" value="1"/>
</dbReference>
<dbReference type="PIRSF" id="PIRSF006337">
    <property type="entry name" value="Trehalose_TreZ"/>
    <property type="match status" value="1"/>
</dbReference>
<feature type="binding site" evidence="16">
    <location>
        <begin position="325"/>
        <end position="329"/>
    </location>
    <ligand>
        <name>substrate</name>
    </ligand>
</feature>
<evidence type="ECO:0000256" key="6">
    <source>
        <dbReference type="ARBA" id="ARBA00022490"/>
    </source>
</evidence>
<comment type="pathway">
    <text evidence="2 14">Glycan biosynthesis; trehalose biosynthesis.</text>
</comment>
<dbReference type="InterPro" id="IPR017853">
    <property type="entry name" value="GH"/>
</dbReference>
<dbReference type="SMART" id="SM00642">
    <property type="entry name" value="Aamy"/>
    <property type="match status" value="1"/>
</dbReference>
<feature type="region of interest" description="Disordered" evidence="18">
    <location>
        <begin position="574"/>
        <end position="593"/>
    </location>
</feature>
<evidence type="ECO:0000256" key="2">
    <source>
        <dbReference type="ARBA" id="ARBA00005199"/>
    </source>
</evidence>
<evidence type="ECO:0000256" key="8">
    <source>
        <dbReference type="ARBA" id="ARBA00023277"/>
    </source>
</evidence>
<dbReference type="InterPro" id="IPR012768">
    <property type="entry name" value="Trehalose_TreZ"/>
</dbReference>
<evidence type="ECO:0000256" key="14">
    <source>
        <dbReference type="PIRNR" id="PIRNR006337"/>
    </source>
</evidence>
<evidence type="ECO:0000313" key="21">
    <source>
        <dbReference type="Proteomes" id="UP000001052"/>
    </source>
</evidence>
<feature type="active site" description="Proton donor" evidence="15">
    <location>
        <position position="300"/>
    </location>
</feature>
<dbReference type="InterPro" id="IPR014756">
    <property type="entry name" value="Ig_E-set"/>
</dbReference>
<reference evidence="20 21" key="2">
    <citation type="journal article" date="2010" name="Stand. Genomic Sci.">
        <title>Complete genome sequence of Desulfohalobium retbaense type strain (HR(100)).</title>
        <authorList>
            <person name="Spring S."/>
            <person name="Nolan M."/>
            <person name="Lapidus A."/>
            <person name="Glavina Del Rio T."/>
            <person name="Copeland A."/>
            <person name="Tice H."/>
            <person name="Cheng J.F."/>
            <person name="Lucas S."/>
            <person name="Land M."/>
            <person name="Chen F."/>
            <person name="Bruce D."/>
            <person name="Goodwin L."/>
            <person name="Pitluck S."/>
            <person name="Ivanova N."/>
            <person name="Mavromatis K."/>
            <person name="Mikhailova N."/>
            <person name="Pati A."/>
            <person name="Chen A."/>
            <person name="Palaniappan K."/>
            <person name="Hauser L."/>
            <person name="Chang Y.J."/>
            <person name="Jeffries C.D."/>
            <person name="Munk C."/>
            <person name="Kiss H."/>
            <person name="Chain P."/>
            <person name="Han C."/>
            <person name="Brettin T."/>
            <person name="Detter J.C."/>
            <person name="Schuler E."/>
            <person name="Goker M."/>
            <person name="Rohde M."/>
            <person name="Bristow J."/>
            <person name="Eisen J.A."/>
            <person name="Markowitz V."/>
            <person name="Hugenholtz P."/>
            <person name="Kyrpides N.C."/>
            <person name="Klenk H.P."/>
        </authorList>
    </citation>
    <scope>NUCLEOTIDE SEQUENCE [LARGE SCALE GENOMIC DNA]</scope>
    <source>
        <strain evidence="20 21">DSM 5692</strain>
    </source>
</reference>
<evidence type="ECO:0000256" key="11">
    <source>
        <dbReference type="ARBA" id="ARBA00033284"/>
    </source>
</evidence>
<dbReference type="PANTHER" id="PTHR43651">
    <property type="entry name" value="1,4-ALPHA-GLUCAN-BRANCHING ENZYME"/>
    <property type="match status" value="1"/>
</dbReference>
<dbReference type="STRING" id="485915.Dret_0037"/>
<evidence type="ECO:0000256" key="17">
    <source>
        <dbReference type="PIRSR" id="PIRSR006337-3"/>
    </source>
</evidence>
<keyword evidence="6" id="KW-0963">Cytoplasm</keyword>
<evidence type="ECO:0000256" key="4">
    <source>
        <dbReference type="ARBA" id="ARBA00012268"/>
    </source>
</evidence>
<dbReference type="SUPFAM" id="SSF81296">
    <property type="entry name" value="E set domains"/>
    <property type="match status" value="1"/>
</dbReference>
<comment type="catalytic activity">
    <reaction evidence="12 14">
        <text>hydrolysis of (1-&gt;4)-alpha-D-glucosidic linkage in 4-alpha-D-[(1-&gt;4)-alpha-D-glucanosyl]n trehalose to yield trehalose and (1-&gt;4)-alpha-D-glucan.</text>
        <dbReference type="EC" id="3.2.1.141"/>
    </reaction>
</comment>
<dbReference type="GO" id="GO:0005992">
    <property type="term" value="P:trehalose biosynthetic process"/>
    <property type="evidence" value="ECO:0007669"/>
    <property type="project" value="UniProtKB-UniRule"/>
</dbReference>
<dbReference type="KEGG" id="drt:Dret_0037"/>
<dbReference type="EMBL" id="CP001734">
    <property type="protein sequence ID" value="ACV67339.1"/>
    <property type="molecule type" value="Genomic_DNA"/>
</dbReference>
<dbReference type="CDD" id="cd11325">
    <property type="entry name" value="AmyAc_GTHase"/>
    <property type="match status" value="1"/>
</dbReference>
<dbReference type="GO" id="GO:0005737">
    <property type="term" value="C:cytoplasm"/>
    <property type="evidence" value="ECO:0007669"/>
    <property type="project" value="UniProtKB-SubCell"/>
</dbReference>
<keyword evidence="21" id="KW-1185">Reference proteome</keyword>
<dbReference type="HOGENOM" id="CLU_020726_2_0_7"/>
<evidence type="ECO:0000256" key="15">
    <source>
        <dbReference type="PIRSR" id="PIRSR006337-1"/>
    </source>
</evidence>
<dbReference type="CAZy" id="CBM48">
    <property type="family name" value="Carbohydrate-Binding Module Family 48"/>
</dbReference>
<feature type="domain" description="Glycosyl hydrolase family 13 catalytic" evidence="19">
    <location>
        <begin position="117"/>
        <end position="461"/>
    </location>
</feature>
<evidence type="ECO:0000256" key="13">
    <source>
        <dbReference type="NCBIfam" id="TIGR02402"/>
    </source>
</evidence>
<dbReference type="AlphaFoldDB" id="C8WZ64"/>
<evidence type="ECO:0000313" key="20">
    <source>
        <dbReference type="EMBL" id="ACV67339.1"/>
    </source>
</evidence>
<gene>
    <name evidence="20" type="ordered locus">Dret_0037</name>
</gene>
<evidence type="ECO:0000256" key="16">
    <source>
        <dbReference type="PIRSR" id="PIRSR006337-2"/>
    </source>
</evidence>
<dbReference type="Gene3D" id="1.10.10.760">
    <property type="entry name" value="E-set domains of sugar-utilizing enzymes"/>
    <property type="match status" value="1"/>
</dbReference>
<sequence length="614" mass="69650">MNVVQELGAWYAPEATRFTVWAPLRSSVELRLFDPEERRVEMAFAAGDGCWRAEVPDVAPGTRYSFVLDGDLERPDPASFAQPDGVHGPSVVVDHFSETRSAASWAGPQWEESVFYELHVGTFTEQGTFEAIIGRLPSLKDLGVTCLSLMPVAHFPGQRNWGYDGVYPFAAHTTYGGVQGLKRLADACHSLGLGIVLDVVYNHFGPEGNYLRDFGPYFTDVYHTPWGEAVNFDGPYSDGVRKYCIENALYWLKTCDLDGLRLDAVHAIYDAAAVPFLEELTREVDALSLDSGRQRWLIAESDRNDARFLRPSEQGGLGLHAQWNDDFHHALHALVTGERHGYYQDFGRVEDLGQAWRQNYVYSGQYSPFRKRRHGNCAVDRAKSQFVVCSQNHDQVGNRLRGDRLSTMVSFETLKVVAAALCLSPFQPMLFMGQEYGEKRPFPYFIDHTDPKLVQAVRQGRKKEFQAFWRGTPLDPKAETTFTSAVLNWETQDERARQLWAWYKRLLALRRSHPVLGPDMAVAREVRESATPACLWVHARRAETEVVLYFAFGDQPEAPAPWELPEGTWQRLEDSSARRWGGPGTHGPEELCHPQAPQFHARQVQLWERVARKE</sequence>
<dbReference type="GO" id="GO:0033942">
    <property type="term" value="F:4-alpha-D-(1-&gt;4)-alpha-D-glucanotrehalose trehalohydrolase activity"/>
    <property type="evidence" value="ECO:0007669"/>
    <property type="project" value="UniProtKB-EC"/>
</dbReference>
<name>C8WZ64_DESRD</name>
<dbReference type="Pfam" id="PF00128">
    <property type="entry name" value="Alpha-amylase"/>
    <property type="match status" value="1"/>
</dbReference>
<dbReference type="CAZy" id="GH13">
    <property type="family name" value="Glycoside Hydrolase Family 13"/>
</dbReference>
<comment type="subcellular location">
    <subcellularLocation>
        <location evidence="1 15">Cytoplasm</location>
    </subcellularLocation>
</comment>
<keyword evidence="9 14" id="KW-0326">Glycosidase</keyword>
<reference evidence="21" key="1">
    <citation type="submission" date="2009-09" db="EMBL/GenBank/DDBJ databases">
        <title>The complete chromosome of Desulfohalobium retbaense DSM 5692.</title>
        <authorList>
            <consortium name="US DOE Joint Genome Institute (JGI-PGF)"/>
            <person name="Lucas S."/>
            <person name="Copeland A."/>
            <person name="Lapidus A."/>
            <person name="Glavina del Rio T."/>
            <person name="Dalin E."/>
            <person name="Tice H."/>
            <person name="Bruce D."/>
            <person name="Goodwin L."/>
            <person name="Pitluck S."/>
            <person name="Kyrpides N."/>
            <person name="Mavromatis K."/>
            <person name="Ivanova N."/>
            <person name="Mikhailova N."/>
            <person name="Munk A.C."/>
            <person name="Brettin T."/>
            <person name="Detter J.C."/>
            <person name="Han C."/>
            <person name="Tapia R."/>
            <person name="Larimer F."/>
            <person name="Land M."/>
            <person name="Hauser L."/>
            <person name="Markowitz V."/>
            <person name="Cheng J.-F."/>
            <person name="Hugenholtz P."/>
            <person name="Woyke T."/>
            <person name="Wu D."/>
            <person name="Spring S."/>
            <person name="Klenk H.-P."/>
            <person name="Eisen J.A."/>
        </authorList>
    </citation>
    <scope>NUCLEOTIDE SEQUENCE [LARGE SCALE GENOMIC DNA]</scope>
    <source>
        <strain evidence="21">DSM 5692</strain>
    </source>
</reference>
<dbReference type="InterPro" id="IPR004193">
    <property type="entry name" value="Glyco_hydro_13_N"/>
</dbReference>
<evidence type="ECO:0000256" key="5">
    <source>
        <dbReference type="ARBA" id="ARBA00015938"/>
    </source>
</evidence>
<dbReference type="Gene3D" id="2.60.40.10">
    <property type="entry name" value="Immunoglobulins"/>
    <property type="match status" value="1"/>
</dbReference>
<dbReference type="Pfam" id="PF02922">
    <property type="entry name" value="CBM_48"/>
    <property type="match status" value="1"/>
</dbReference>
<dbReference type="eggNOG" id="COG0296">
    <property type="taxonomic scope" value="Bacteria"/>
</dbReference>
<proteinExistence type="inferred from homology"/>
<feature type="active site" description="Nucleophile" evidence="15">
    <location>
        <position position="263"/>
    </location>
</feature>
<dbReference type="SUPFAM" id="SSF51445">
    <property type="entry name" value="(Trans)glycosidases"/>
    <property type="match status" value="1"/>
</dbReference>
<dbReference type="CDD" id="cd02853">
    <property type="entry name" value="E_set_MTHase_like_N"/>
    <property type="match status" value="1"/>
</dbReference>
<keyword evidence="7 14" id="KW-0378">Hydrolase</keyword>
<dbReference type="UniPathway" id="UPA00299"/>
<evidence type="ECO:0000256" key="12">
    <source>
        <dbReference type="ARBA" id="ARBA00034013"/>
    </source>
</evidence>
<feature type="site" description="Transition state stabilizer" evidence="17">
    <location>
        <position position="394"/>
    </location>
</feature>
<keyword evidence="8" id="KW-0119">Carbohydrate metabolism</keyword>
<evidence type="ECO:0000256" key="18">
    <source>
        <dbReference type="SAM" id="MobiDB-lite"/>
    </source>
</evidence>
<dbReference type="InterPro" id="IPR044901">
    <property type="entry name" value="Trehalose_TreZ_E-set_sf"/>
</dbReference>
<dbReference type="EC" id="3.2.1.141" evidence="4 13"/>
<organism evidence="20 21">
    <name type="scientific">Desulfohalobium retbaense (strain ATCC 49708 / DSM 5692 / JCM 16813 / HR100)</name>
    <dbReference type="NCBI Taxonomy" id="485915"/>
    <lineage>
        <taxon>Bacteria</taxon>
        <taxon>Pseudomonadati</taxon>
        <taxon>Thermodesulfobacteriota</taxon>
        <taxon>Desulfovibrionia</taxon>
        <taxon>Desulfovibrionales</taxon>
        <taxon>Desulfohalobiaceae</taxon>
        <taxon>Desulfohalobium</taxon>
    </lineage>
</organism>
<dbReference type="Proteomes" id="UP000001052">
    <property type="component" value="Chromosome"/>
</dbReference>
<evidence type="ECO:0000256" key="9">
    <source>
        <dbReference type="ARBA" id="ARBA00023295"/>
    </source>
</evidence>
<feature type="binding site" evidence="16">
    <location>
        <begin position="261"/>
        <end position="266"/>
    </location>
    <ligand>
        <name>substrate</name>
    </ligand>
</feature>
<protein>
    <recommendedName>
        <fullName evidence="5 13">Malto-oligosyltrehalose trehalohydrolase</fullName>
        <shortName evidence="14">MTHase</shortName>
        <ecNumber evidence="4 13">3.2.1.141</ecNumber>
    </recommendedName>
    <alternativeName>
        <fullName evidence="11 14">4-alpha-D-((1-&gt;4)-alpha-D-glucano)trehalose trehalohydrolase</fullName>
    </alternativeName>
    <alternativeName>
        <fullName evidence="10 14">Maltooligosyl trehalose trehalohydrolase</fullName>
    </alternativeName>
</protein>
<feature type="binding site" evidence="16">
    <location>
        <begin position="393"/>
        <end position="398"/>
    </location>
    <ligand>
        <name>substrate</name>
    </ligand>
</feature>
<evidence type="ECO:0000256" key="7">
    <source>
        <dbReference type="ARBA" id="ARBA00022801"/>
    </source>
</evidence>
<dbReference type="InterPro" id="IPR013783">
    <property type="entry name" value="Ig-like_fold"/>
</dbReference>
<evidence type="ECO:0000256" key="1">
    <source>
        <dbReference type="ARBA" id="ARBA00004496"/>
    </source>
</evidence>
<dbReference type="InterPro" id="IPR006047">
    <property type="entry name" value="GH13_cat_dom"/>
</dbReference>
<dbReference type="NCBIfam" id="TIGR02402">
    <property type="entry name" value="trehalose_TreZ"/>
    <property type="match status" value="1"/>
</dbReference>
<dbReference type="RefSeq" id="WP_015750499.1">
    <property type="nucleotide sequence ID" value="NC_013223.1"/>
</dbReference>
<evidence type="ECO:0000256" key="10">
    <source>
        <dbReference type="ARBA" id="ARBA00032057"/>
    </source>
</evidence>
<dbReference type="Gene3D" id="3.20.20.80">
    <property type="entry name" value="Glycosidases"/>
    <property type="match status" value="1"/>
</dbReference>
<dbReference type="OrthoDB" id="9800174at2"/>
<evidence type="ECO:0000256" key="3">
    <source>
        <dbReference type="ARBA" id="ARBA00008061"/>
    </source>
</evidence>